<dbReference type="OMA" id="QQWITSG"/>
<evidence type="ECO:0000313" key="3">
    <source>
        <dbReference type="EMBL" id="CCH89478.1"/>
    </source>
</evidence>
<evidence type="ECO:0000313" key="4">
    <source>
        <dbReference type="Proteomes" id="UP000006461"/>
    </source>
</evidence>
<dbReference type="InterPro" id="IPR000073">
    <property type="entry name" value="AB_hydrolase_1"/>
</dbReference>
<dbReference type="GO" id="GO:0016746">
    <property type="term" value="F:acyltransferase activity"/>
    <property type="evidence" value="ECO:0007669"/>
    <property type="project" value="UniProtKB-KW"/>
</dbReference>
<dbReference type="InterPro" id="IPR029058">
    <property type="entry name" value="AB_hydrolase_fold"/>
</dbReference>
<keyword evidence="3" id="KW-0808">Transferase</keyword>
<reference evidence="3 4" key="1">
    <citation type="journal article" date="2012" name="J. Bacteriol.">
        <title>Genome Sequence of Radiation-Resistant Modestobacter marinus Strain BC501, a Representative Actinobacterium That Thrives on Calcareous Stone Surfaces.</title>
        <authorList>
            <person name="Normand P."/>
            <person name="Gury J."/>
            <person name="Pujic P."/>
            <person name="Chouaia B."/>
            <person name="Crotti E."/>
            <person name="Brusetti L."/>
            <person name="Daffonchio D."/>
            <person name="Vacherie B."/>
            <person name="Barbe V."/>
            <person name="Medigue C."/>
            <person name="Calteau A."/>
            <person name="Ghodhbane-Gtari F."/>
            <person name="Essoussi I."/>
            <person name="Nouioui I."/>
            <person name="Abbassi-Ghozzi I."/>
            <person name="Gtari M."/>
        </authorList>
    </citation>
    <scope>NUCLEOTIDE SEQUENCE [LARGE SCALE GENOMIC DNA]</scope>
    <source>
        <strain evidence="4">BC 501</strain>
    </source>
</reference>
<dbReference type="SUPFAM" id="SSF53474">
    <property type="entry name" value="alpha/beta-Hydrolases"/>
    <property type="match status" value="1"/>
</dbReference>
<sequence>MMWTTLGRDDVPRPSTGVPLSTPTIHEPRTVDVGDITVAVQEYGEGEPLLIINGTSQSLGFWVELAQAWAGRHRVVTYDLRGMGGSTRGADPFSVRSLADDALGLLDALEIERTHVLGYSLGSAIAQEVALAAPDRVASLVLYCTWARSDGFQRAMMTGLAHPWRIGDVEAGLGALGVAFSPQLLDSPEFGKLITELLPLFPSTPEQVQTCAEQWDADMGHDTLDRLGLIAAPTLVVAGEQDLLTPPWHGKQVAEAIPGARLEMFTGPGSSHALGMERAEEFVPLVADFLAAHPMS</sequence>
<dbReference type="Pfam" id="PF00561">
    <property type="entry name" value="Abhydrolase_1"/>
    <property type="match status" value="1"/>
</dbReference>
<keyword evidence="3" id="KW-0012">Acyltransferase</keyword>
<keyword evidence="4" id="KW-1185">Reference proteome</keyword>
<dbReference type="EMBL" id="FO203431">
    <property type="protein sequence ID" value="CCH89478.1"/>
    <property type="molecule type" value="Genomic_DNA"/>
</dbReference>
<dbReference type="GO" id="GO:0016787">
    <property type="term" value="F:hydrolase activity"/>
    <property type="evidence" value="ECO:0007669"/>
    <property type="project" value="UniProtKB-KW"/>
</dbReference>
<dbReference type="OrthoDB" id="8957634at2"/>
<protein>
    <submittedName>
        <fullName evidence="3">Hydrolase or acyltransferase of alpha/beta superfamily</fullName>
    </submittedName>
</protein>
<gene>
    <name evidence="3" type="ordered locus">MODMU_4077</name>
</gene>
<dbReference type="PRINTS" id="PR00111">
    <property type="entry name" value="ABHYDROLASE"/>
</dbReference>
<dbReference type="PANTHER" id="PTHR43433:SF5">
    <property type="entry name" value="AB HYDROLASE-1 DOMAIN-CONTAINING PROTEIN"/>
    <property type="match status" value="1"/>
</dbReference>
<dbReference type="KEGG" id="mmar:MODMU_4077"/>
<feature type="region of interest" description="Disordered" evidence="1">
    <location>
        <begin position="1"/>
        <end position="24"/>
    </location>
</feature>
<accession>I4F1G5</accession>
<evidence type="ECO:0000256" key="1">
    <source>
        <dbReference type="SAM" id="MobiDB-lite"/>
    </source>
</evidence>
<dbReference type="InterPro" id="IPR050471">
    <property type="entry name" value="AB_hydrolase"/>
</dbReference>
<organism evidence="3 4">
    <name type="scientific">Modestobacter italicus (strain DSM 44449 / CECT 9708 / BC 501)</name>
    <dbReference type="NCBI Taxonomy" id="2732864"/>
    <lineage>
        <taxon>Bacteria</taxon>
        <taxon>Bacillati</taxon>
        <taxon>Actinomycetota</taxon>
        <taxon>Actinomycetes</taxon>
        <taxon>Geodermatophilales</taxon>
        <taxon>Geodermatophilaceae</taxon>
        <taxon>Modestobacter</taxon>
    </lineage>
</organism>
<feature type="domain" description="AB hydrolase-1" evidence="2">
    <location>
        <begin position="48"/>
        <end position="265"/>
    </location>
</feature>
<dbReference type="PANTHER" id="PTHR43433">
    <property type="entry name" value="HYDROLASE, ALPHA/BETA FOLD FAMILY PROTEIN"/>
    <property type="match status" value="1"/>
</dbReference>
<name>I4F1G5_MODI5</name>
<dbReference type="Proteomes" id="UP000006461">
    <property type="component" value="Chromosome"/>
</dbReference>
<dbReference type="AlphaFoldDB" id="I4F1G5"/>
<proteinExistence type="predicted"/>
<dbReference type="STRING" id="477641.MODMU_4077"/>
<dbReference type="HOGENOM" id="CLU_020336_50_1_11"/>
<evidence type="ECO:0000259" key="2">
    <source>
        <dbReference type="Pfam" id="PF00561"/>
    </source>
</evidence>
<dbReference type="Gene3D" id="3.40.50.1820">
    <property type="entry name" value="alpha/beta hydrolase"/>
    <property type="match status" value="1"/>
</dbReference>
<dbReference type="eggNOG" id="COG2267">
    <property type="taxonomic scope" value="Bacteria"/>
</dbReference>
<keyword evidence="3" id="KW-0378">Hydrolase</keyword>